<dbReference type="InterPro" id="IPR036291">
    <property type="entry name" value="NAD(P)-bd_dom_sf"/>
</dbReference>
<protein>
    <recommendedName>
        <fullName evidence="7">Retinol dehydrogenase 13</fullName>
    </recommendedName>
</protein>
<dbReference type="Pfam" id="PF00106">
    <property type="entry name" value="adh_short"/>
    <property type="match status" value="1"/>
</dbReference>
<accession>A0AAE0M5C0</accession>
<reference evidence="5" key="1">
    <citation type="journal article" date="2023" name="Mol. Phylogenet. Evol.">
        <title>Genome-scale phylogeny and comparative genomics of the fungal order Sordariales.</title>
        <authorList>
            <person name="Hensen N."/>
            <person name="Bonometti L."/>
            <person name="Westerberg I."/>
            <person name="Brannstrom I.O."/>
            <person name="Guillou S."/>
            <person name="Cros-Aarteil S."/>
            <person name="Calhoun S."/>
            <person name="Haridas S."/>
            <person name="Kuo A."/>
            <person name="Mondo S."/>
            <person name="Pangilinan J."/>
            <person name="Riley R."/>
            <person name="LaButti K."/>
            <person name="Andreopoulos B."/>
            <person name="Lipzen A."/>
            <person name="Chen C."/>
            <person name="Yan M."/>
            <person name="Daum C."/>
            <person name="Ng V."/>
            <person name="Clum A."/>
            <person name="Steindorff A."/>
            <person name="Ohm R.A."/>
            <person name="Martin F."/>
            <person name="Silar P."/>
            <person name="Natvig D.O."/>
            <person name="Lalanne C."/>
            <person name="Gautier V."/>
            <person name="Ament-Velasquez S.L."/>
            <person name="Kruys A."/>
            <person name="Hutchinson M.I."/>
            <person name="Powell A.J."/>
            <person name="Barry K."/>
            <person name="Miller A.N."/>
            <person name="Grigoriev I.V."/>
            <person name="Debuchy R."/>
            <person name="Gladieux P."/>
            <person name="Hiltunen Thoren M."/>
            <person name="Johannesson H."/>
        </authorList>
    </citation>
    <scope>NUCLEOTIDE SEQUENCE</scope>
    <source>
        <strain evidence="5">CBS 118394</strain>
    </source>
</reference>
<evidence type="ECO:0000313" key="6">
    <source>
        <dbReference type="Proteomes" id="UP001283341"/>
    </source>
</evidence>
<dbReference type="Proteomes" id="UP001283341">
    <property type="component" value="Unassembled WGS sequence"/>
</dbReference>
<keyword evidence="6" id="KW-1185">Reference proteome</keyword>
<gene>
    <name evidence="5" type="ORF">B0H66DRAFT_532942</name>
</gene>
<evidence type="ECO:0000313" key="5">
    <source>
        <dbReference type="EMBL" id="KAK3318439.1"/>
    </source>
</evidence>
<keyword evidence="4" id="KW-1133">Transmembrane helix</keyword>
<dbReference type="PRINTS" id="PR00081">
    <property type="entry name" value="GDHRDH"/>
</dbReference>
<dbReference type="EMBL" id="JAUEDM010000004">
    <property type="protein sequence ID" value="KAK3318439.1"/>
    <property type="molecule type" value="Genomic_DNA"/>
</dbReference>
<sequence length="428" mass="47415">MPIPFLASLVFDGLPPWMPEPMNIVKYTTAITAIAFTKWYTSGTSNPAECDLHGRVVLITGGTSGIGAVTAFELARCGAQIVLLTHAPSDDPFLVEFVQDMRERTANQLIYAEQVDLSSLHSIRQFATRWIDNVPPRRLDTIILCGATLTPPGSARTETAEGIETTWMVNYLANFHLLGILSPAIRAQPFDRDLRIIVPTCSAYIASPPLDKVLDKKDWSPKRAYARSKLALMVFAKTYQKHLDSYKRPDKLPMNARIIMVDPGLTRTPGMRRWITRGSIWGLLVYMVLYALSWLFMKSSYMGAQSILFAAMDSSVGPGRGAGGKLIKECMMVDCARKDLDDEEVAKKLWEASDKLIEETEKLQAAKRAKAKKEEEKRKEEAKRVEQVEEIEALVESIKMGKAKEAAAQKGGSKGAKKSKSGAKTAAK</sequence>
<dbReference type="SUPFAM" id="SSF51735">
    <property type="entry name" value="NAD(P)-binding Rossmann-fold domains"/>
    <property type="match status" value="1"/>
</dbReference>
<evidence type="ECO:0008006" key="7">
    <source>
        <dbReference type="Google" id="ProtNLM"/>
    </source>
</evidence>
<feature type="compositionally biased region" description="Basic and acidic residues" evidence="3">
    <location>
        <begin position="372"/>
        <end position="386"/>
    </location>
</feature>
<dbReference type="Gene3D" id="3.40.50.720">
    <property type="entry name" value="NAD(P)-binding Rossmann-like Domain"/>
    <property type="match status" value="1"/>
</dbReference>
<comment type="caution">
    <text evidence="5">The sequence shown here is derived from an EMBL/GenBank/DDBJ whole genome shotgun (WGS) entry which is preliminary data.</text>
</comment>
<evidence type="ECO:0000256" key="2">
    <source>
        <dbReference type="ARBA" id="ARBA00023002"/>
    </source>
</evidence>
<dbReference type="GO" id="GO:0016491">
    <property type="term" value="F:oxidoreductase activity"/>
    <property type="evidence" value="ECO:0007669"/>
    <property type="project" value="UniProtKB-KW"/>
</dbReference>
<dbReference type="InterPro" id="IPR002347">
    <property type="entry name" value="SDR_fam"/>
</dbReference>
<organism evidence="5 6">
    <name type="scientific">Apodospora peruviana</name>
    <dbReference type="NCBI Taxonomy" id="516989"/>
    <lineage>
        <taxon>Eukaryota</taxon>
        <taxon>Fungi</taxon>
        <taxon>Dikarya</taxon>
        <taxon>Ascomycota</taxon>
        <taxon>Pezizomycotina</taxon>
        <taxon>Sordariomycetes</taxon>
        <taxon>Sordariomycetidae</taxon>
        <taxon>Sordariales</taxon>
        <taxon>Lasiosphaeriaceae</taxon>
        <taxon>Apodospora</taxon>
    </lineage>
</organism>
<dbReference type="AlphaFoldDB" id="A0AAE0M5C0"/>
<feature type="region of interest" description="Disordered" evidence="3">
    <location>
        <begin position="402"/>
        <end position="428"/>
    </location>
</feature>
<evidence type="ECO:0000256" key="1">
    <source>
        <dbReference type="ARBA" id="ARBA00006484"/>
    </source>
</evidence>
<keyword evidence="2" id="KW-0560">Oxidoreductase</keyword>
<dbReference type="PANTHER" id="PTHR24320:SF285">
    <property type="entry name" value="RETINOL DEHYDROGENASE 14"/>
    <property type="match status" value="1"/>
</dbReference>
<comment type="similarity">
    <text evidence="1">Belongs to the short-chain dehydrogenases/reductases (SDR) family.</text>
</comment>
<keyword evidence="4" id="KW-0812">Transmembrane</keyword>
<proteinExistence type="inferred from homology"/>
<feature type="region of interest" description="Disordered" evidence="3">
    <location>
        <begin position="366"/>
        <end position="386"/>
    </location>
</feature>
<keyword evidence="4" id="KW-0472">Membrane</keyword>
<evidence type="ECO:0000256" key="3">
    <source>
        <dbReference type="SAM" id="MobiDB-lite"/>
    </source>
</evidence>
<feature type="compositionally biased region" description="Basic residues" evidence="3">
    <location>
        <begin position="415"/>
        <end position="428"/>
    </location>
</feature>
<reference evidence="5" key="2">
    <citation type="submission" date="2023-06" db="EMBL/GenBank/DDBJ databases">
        <authorList>
            <consortium name="Lawrence Berkeley National Laboratory"/>
            <person name="Haridas S."/>
            <person name="Hensen N."/>
            <person name="Bonometti L."/>
            <person name="Westerberg I."/>
            <person name="Brannstrom I.O."/>
            <person name="Guillou S."/>
            <person name="Cros-Aarteil S."/>
            <person name="Calhoun S."/>
            <person name="Kuo A."/>
            <person name="Mondo S."/>
            <person name="Pangilinan J."/>
            <person name="Riley R."/>
            <person name="Labutti K."/>
            <person name="Andreopoulos B."/>
            <person name="Lipzen A."/>
            <person name="Chen C."/>
            <person name="Yanf M."/>
            <person name="Daum C."/>
            <person name="Ng V."/>
            <person name="Clum A."/>
            <person name="Steindorff A."/>
            <person name="Ohm R."/>
            <person name="Martin F."/>
            <person name="Silar P."/>
            <person name="Natvig D."/>
            <person name="Lalanne C."/>
            <person name="Gautier V."/>
            <person name="Ament-Velasquez S.L."/>
            <person name="Kruys A."/>
            <person name="Hutchinson M.I."/>
            <person name="Powell A.J."/>
            <person name="Barry K."/>
            <person name="Miller A.N."/>
            <person name="Grigoriev I.V."/>
            <person name="Debuchy R."/>
            <person name="Gladieux P."/>
            <person name="Thoren M.H."/>
            <person name="Johannesson H."/>
        </authorList>
    </citation>
    <scope>NUCLEOTIDE SEQUENCE</scope>
    <source>
        <strain evidence="5">CBS 118394</strain>
    </source>
</reference>
<feature type="transmembrane region" description="Helical" evidence="4">
    <location>
        <begin position="278"/>
        <end position="297"/>
    </location>
</feature>
<dbReference type="PANTHER" id="PTHR24320">
    <property type="entry name" value="RETINOL DEHYDROGENASE"/>
    <property type="match status" value="1"/>
</dbReference>
<name>A0AAE0M5C0_9PEZI</name>
<evidence type="ECO:0000256" key="4">
    <source>
        <dbReference type="SAM" id="Phobius"/>
    </source>
</evidence>